<dbReference type="KEGG" id="caua:113045617"/>
<evidence type="ECO:0000256" key="1">
    <source>
        <dbReference type="SAM" id="MobiDB-lite"/>
    </source>
</evidence>
<dbReference type="Proteomes" id="UP000515129">
    <property type="component" value="Chromosome 3"/>
</dbReference>
<dbReference type="AlphaFoldDB" id="A0A6P6JQ98"/>
<organism evidence="4 5">
    <name type="scientific">Carassius auratus</name>
    <name type="common">Goldfish</name>
    <dbReference type="NCBI Taxonomy" id="7957"/>
    <lineage>
        <taxon>Eukaryota</taxon>
        <taxon>Metazoa</taxon>
        <taxon>Chordata</taxon>
        <taxon>Craniata</taxon>
        <taxon>Vertebrata</taxon>
        <taxon>Euteleostomi</taxon>
        <taxon>Actinopterygii</taxon>
        <taxon>Neopterygii</taxon>
        <taxon>Teleostei</taxon>
        <taxon>Ostariophysi</taxon>
        <taxon>Cypriniformes</taxon>
        <taxon>Cyprinidae</taxon>
        <taxon>Cyprininae</taxon>
        <taxon>Carassius</taxon>
    </lineage>
</organism>
<feature type="compositionally biased region" description="Polar residues" evidence="1">
    <location>
        <begin position="294"/>
        <end position="309"/>
    </location>
</feature>
<feature type="compositionally biased region" description="Polar residues" evidence="1">
    <location>
        <begin position="161"/>
        <end position="176"/>
    </location>
</feature>
<feature type="compositionally biased region" description="Polar residues" evidence="1">
    <location>
        <begin position="145"/>
        <end position="154"/>
    </location>
</feature>
<accession>A0A6P6JQ98</accession>
<feature type="transmembrane region" description="Helical" evidence="2">
    <location>
        <begin position="383"/>
        <end position="408"/>
    </location>
</feature>
<feature type="chain" id="PRO_5027729369" evidence="3">
    <location>
        <begin position="21"/>
        <end position="508"/>
    </location>
</feature>
<gene>
    <name evidence="5" type="primary">LOC113045617</name>
</gene>
<dbReference type="GeneID" id="113045617"/>
<feature type="region of interest" description="Disordered" evidence="1">
    <location>
        <begin position="454"/>
        <end position="475"/>
    </location>
</feature>
<keyword evidence="2" id="KW-1133">Transmembrane helix</keyword>
<feature type="compositionally biased region" description="Basic residues" evidence="1">
    <location>
        <begin position="457"/>
        <end position="467"/>
    </location>
</feature>
<feature type="compositionally biased region" description="Low complexity" evidence="1">
    <location>
        <begin position="317"/>
        <end position="329"/>
    </location>
</feature>
<evidence type="ECO:0000313" key="5">
    <source>
        <dbReference type="RefSeq" id="XP_026061878.1"/>
    </source>
</evidence>
<feature type="compositionally biased region" description="Low complexity" evidence="1">
    <location>
        <begin position="261"/>
        <end position="277"/>
    </location>
</feature>
<feature type="compositionally biased region" description="Basic and acidic residues" evidence="1">
    <location>
        <begin position="181"/>
        <end position="194"/>
    </location>
</feature>
<evidence type="ECO:0000256" key="3">
    <source>
        <dbReference type="SAM" id="SignalP"/>
    </source>
</evidence>
<dbReference type="RefSeq" id="XP_026061878.1">
    <property type="nucleotide sequence ID" value="XM_026206093.1"/>
</dbReference>
<evidence type="ECO:0000313" key="4">
    <source>
        <dbReference type="Proteomes" id="UP000515129"/>
    </source>
</evidence>
<dbReference type="OrthoDB" id="8964782at2759"/>
<proteinExistence type="predicted"/>
<reference evidence="5" key="1">
    <citation type="submission" date="2025-08" db="UniProtKB">
        <authorList>
            <consortium name="RefSeq"/>
        </authorList>
    </citation>
    <scope>IDENTIFICATION</scope>
    <source>
        <strain evidence="5">Wakin</strain>
        <tissue evidence="5">Muscle</tissue>
    </source>
</reference>
<feature type="signal peptide" evidence="3">
    <location>
        <begin position="1"/>
        <end position="20"/>
    </location>
</feature>
<feature type="region of interest" description="Disordered" evidence="1">
    <location>
        <begin position="252"/>
        <end position="277"/>
    </location>
</feature>
<protein>
    <submittedName>
        <fullName evidence="5">Mucin-21</fullName>
    </submittedName>
</protein>
<keyword evidence="2" id="KW-0812">Transmembrane</keyword>
<sequence>MEMTLLSITVWFTQFLIASALYFNTLPANTQSDYAKITQITPATTKTNPEPGIFINATSSSPLTATTQENITNLPSEVHTLPNITPDVTLTQETASLYQDNSTSPSQNDMMDDGVSIAMSHAITSHATVSPSFARLTPQKDDSSETGTMSSMSYSYDGHTDQTAETLSDSVNSVSTAPWRHSTEKEDERTKADEGNYETNSTQATFANTNEELRETRGTAGTYNFTSEHREEQHYDTAANTTDVSATTATGSNQWAVSPNTDVPTTTPAYTTAQDLTVTDVPEYHTSTDEVKHSTTPQSIHRFTNSTAPTGRENRTGTDTPGGTTTTTTNSNISVITDVLTDFSLNATTNRTNKTDTENKAWPACLNPNPESHSRQSRLVCFITLWALAMIATIFLGITIFLLVRLSVFKKKMKRRVKGGQKCEKESLWADPKASVQERVEFWYINGSTLEADRKEKDRRKEKRMKGRGQDQENEENGLWIQPRVTVDDITEFWYANRRIKEERMQYL</sequence>
<feature type="region of interest" description="Disordered" evidence="1">
    <location>
        <begin position="289"/>
        <end position="330"/>
    </location>
</feature>
<keyword evidence="3" id="KW-0732">Signal</keyword>
<keyword evidence="2" id="KW-0472">Membrane</keyword>
<keyword evidence="4" id="KW-1185">Reference proteome</keyword>
<name>A0A6P6JQ98_CARAU</name>
<evidence type="ECO:0000256" key="2">
    <source>
        <dbReference type="SAM" id="Phobius"/>
    </source>
</evidence>
<feature type="region of interest" description="Disordered" evidence="1">
    <location>
        <begin position="130"/>
        <end position="198"/>
    </location>
</feature>